<keyword evidence="3" id="KW-1185">Reference proteome</keyword>
<name>A0A9P4QZ04_9PLEO</name>
<dbReference type="Proteomes" id="UP000799444">
    <property type="component" value="Unassembled WGS sequence"/>
</dbReference>
<comment type="caution">
    <text evidence="2">The sequence shown here is derived from an EMBL/GenBank/DDBJ whole genome shotgun (WGS) entry which is preliminary data.</text>
</comment>
<accession>A0A9P4QZ04</accession>
<feature type="signal peptide" evidence="1">
    <location>
        <begin position="1"/>
        <end position="21"/>
    </location>
</feature>
<reference evidence="2" key="1">
    <citation type="journal article" date="2020" name="Stud. Mycol.">
        <title>101 Dothideomycetes genomes: a test case for predicting lifestyles and emergence of pathogens.</title>
        <authorList>
            <person name="Haridas S."/>
            <person name="Albert R."/>
            <person name="Binder M."/>
            <person name="Bloem J."/>
            <person name="Labutti K."/>
            <person name="Salamov A."/>
            <person name="Andreopoulos B."/>
            <person name="Baker S."/>
            <person name="Barry K."/>
            <person name="Bills G."/>
            <person name="Bluhm B."/>
            <person name="Cannon C."/>
            <person name="Castanera R."/>
            <person name="Culley D."/>
            <person name="Daum C."/>
            <person name="Ezra D."/>
            <person name="Gonzalez J."/>
            <person name="Henrissat B."/>
            <person name="Kuo A."/>
            <person name="Liang C."/>
            <person name="Lipzen A."/>
            <person name="Lutzoni F."/>
            <person name="Magnuson J."/>
            <person name="Mondo S."/>
            <person name="Nolan M."/>
            <person name="Ohm R."/>
            <person name="Pangilinan J."/>
            <person name="Park H.-J."/>
            <person name="Ramirez L."/>
            <person name="Alfaro M."/>
            <person name="Sun H."/>
            <person name="Tritt A."/>
            <person name="Yoshinaga Y."/>
            <person name="Zwiers L.-H."/>
            <person name="Turgeon B."/>
            <person name="Goodwin S."/>
            <person name="Spatafora J."/>
            <person name="Crous P."/>
            <person name="Grigoriev I."/>
        </authorList>
    </citation>
    <scope>NUCLEOTIDE SEQUENCE</scope>
    <source>
        <strain evidence="2">CBS 125425</strain>
    </source>
</reference>
<evidence type="ECO:0000313" key="3">
    <source>
        <dbReference type="Proteomes" id="UP000799444"/>
    </source>
</evidence>
<proteinExistence type="predicted"/>
<dbReference type="AlphaFoldDB" id="A0A9P4QZ04"/>
<protein>
    <recommendedName>
        <fullName evidence="4">Secreted protein</fullName>
    </recommendedName>
</protein>
<keyword evidence="1" id="KW-0732">Signal</keyword>
<sequence>MQLPLAQLLCMRILLLRHVSPRLLCIYLLTYRTDSCVALQHGFSACLVTERECRVPALNGVVCGLEDLEEFRGWVDEEGGRCGWDGGGSWALGGSREGRFRKVRCYLGGLVLWRLE</sequence>
<evidence type="ECO:0000256" key="1">
    <source>
        <dbReference type="SAM" id="SignalP"/>
    </source>
</evidence>
<evidence type="ECO:0008006" key="4">
    <source>
        <dbReference type="Google" id="ProtNLM"/>
    </source>
</evidence>
<organism evidence="2 3">
    <name type="scientific">Polyplosphaeria fusca</name>
    <dbReference type="NCBI Taxonomy" id="682080"/>
    <lineage>
        <taxon>Eukaryota</taxon>
        <taxon>Fungi</taxon>
        <taxon>Dikarya</taxon>
        <taxon>Ascomycota</taxon>
        <taxon>Pezizomycotina</taxon>
        <taxon>Dothideomycetes</taxon>
        <taxon>Pleosporomycetidae</taxon>
        <taxon>Pleosporales</taxon>
        <taxon>Tetraplosphaeriaceae</taxon>
        <taxon>Polyplosphaeria</taxon>
    </lineage>
</organism>
<evidence type="ECO:0000313" key="2">
    <source>
        <dbReference type="EMBL" id="KAF2733684.1"/>
    </source>
</evidence>
<feature type="chain" id="PRO_5040105418" description="Secreted protein" evidence="1">
    <location>
        <begin position="22"/>
        <end position="116"/>
    </location>
</feature>
<gene>
    <name evidence="2" type="ORF">EJ04DRAFT_267775</name>
</gene>
<dbReference type="EMBL" id="ML996158">
    <property type="protein sequence ID" value="KAF2733684.1"/>
    <property type="molecule type" value="Genomic_DNA"/>
</dbReference>